<feature type="transmembrane region" description="Helical" evidence="6">
    <location>
        <begin position="25"/>
        <end position="45"/>
    </location>
</feature>
<evidence type="ECO:0000313" key="8">
    <source>
        <dbReference type="Proteomes" id="UP000235371"/>
    </source>
</evidence>
<dbReference type="PANTHER" id="PTHR43791:SF36">
    <property type="entry name" value="TRANSPORTER, PUTATIVE (AFU_ORTHOLOGUE AFUA_6G08340)-RELATED"/>
    <property type="match status" value="1"/>
</dbReference>
<dbReference type="OrthoDB" id="2985014at2759"/>
<dbReference type="GO" id="GO:0022857">
    <property type="term" value="F:transmembrane transporter activity"/>
    <property type="evidence" value="ECO:0007669"/>
    <property type="project" value="InterPro"/>
</dbReference>
<feature type="transmembrane region" description="Helical" evidence="6">
    <location>
        <begin position="80"/>
        <end position="103"/>
    </location>
</feature>
<dbReference type="STRING" id="1095630.A0A2J6T980"/>
<evidence type="ECO:0000313" key="7">
    <source>
        <dbReference type="EMBL" id="PMD59566.1"/>
    </source>
</evidence>
<keyword evidence="3 6" id="KW-0812">Transmembrane</keyword>
<dbReference type="FunFam" id="1.20.1250.20:FF:000013">
    <property type="entry name" value="MFS general substrate transporter"/>
    <property type="match status" value="1"/>
</dbReference>
<feature type="transmembrane region" description="Helical" evidence="6">
    <location>
        <begin position="223"/>
        <end position="247"/>
    </location>
</feature>
<feature type="transmembrane region" description="Helical" evidence="6">
    <location>
        <begin position="378"/>
        <end position="397"/>
    </location>
</feature>
<accession>A0A2J6T980</accession>
<evidence type="ECO:0000256" key="3">
    <source>
        <dbReference type="ARBA" id="ARBA00022692"/>
    </source>
</evidence>
<dbReference type="SUPFAM" id="SSF103473">
    <property type="entry name" value="MFS general substrate transporter"/>
    <property type="match status" value="1"/>
</dbReference>
<evidence type="ECO:0000256" key="1">
    <source>
        <dbReference type="ARBA" id="ARBA00004141"/>
    </source>
</evidence>
<evidence type="ECO:0000256" key="5">
    <source>
        <dbReference type="ARBA" id="ARBA00023136"/>
    </source>
</evidence>
<organism evidence="7 8">
    <name type="scientific">Hyaloscypha bicolor E</name>
    <dbReference type="NCBI Taxonomy" id="1095630"/>
    <lineage>
        <taxon>Eukaryota</taxon>
        <taxon>Fungi</taxon>
        <taxon>Dikarya</taxon>
        <taxon>Ascomycota</taxon>
        <taxon>Pezizomycotina</taxon>
        <taxon>Leotiomycetes</taxon>
        <taxon>Helotiales</taxon>
        <taxon>Hyaloscyphaceae</taxon>
        <taxon>Hyaloscypha</taxon>
        <taxon>Hyaloscypha bicolor</taxon>
    </lineage>
</organism>
<sequence length="439" mass="48829">QKDRNNLGNARIMGMQADLKLSNEQFFNCLMMFFVGYMVFMLPANLGMRIIGPPRQLGIAVIFFGACGTCLSASKNYGTIMGLRVLIGMGEAFVQVGLLYFSFWYKRDEVATRAAVYYTSATISGCFSGLIAYGVDKNMDGVHGFKAWQWLYIVEGIPAIGLGFIILFFLPSFPDIIAKRGSRYFTNAEIELALQRMAESNSVTNEKIEYSQILIALRDPKSYFTAIIYGALCLGIASITSFLPTFILQFGFDKLQTQLFTMIPYAFATVTLLAVCFISDRINTKGPVLFICMATSAAGFIILMSTTNKVALIAGTCFVTAGLYPGVILTVSWITINHSGYTKRSTAWAMAQITGQGLSIIGTQVYRHPPRYLSGHGTLLAFFTLALCAIVCNYLWMKRENRKRDARAEEFRTLGTNDIEAEKSTSDLLDFHPNFRYIL</sequence>
<feature type="non-terminal residue" evidence="7">
    <location>
        <position position="1"/>
    </location>
</feature>
<dbReference type="InterPro" id="IPR011701">
    <property type="entry name" value="MFS"/>
</dbReference>
<dbReference type="RefSeq" id="XP_024736470.1">
    <property type="nucleotide sequence ID" value="XM_024874830.1"/>
</dbReference>
<feature type="transmembrane region" description="Helical" evidence="6">
    <location>
        <begin position="115"/>
        <end position="135"/>
    </location>
</feature>
<comment type="subcellular location">
    <subcellularLocation>
        <location evidence="1">Membrane</location>
        <topology evidence="1">Multi-pass membrane protein</topology>
    </subcellularLocation>
</comment>
<dbReference type="Proteomes" id="UP000235371">
    <property type="component" value="Unassembled WGS sequence"/>
</dbReference>
<dbReference type="Pfam" id="PF07690">
    <property type="entry name" value="MFS_1"/>
    <property type="match status" value="1"/>
</dbReference>
<feature type="transmembrane region" description="Helical" evidence="6">
    <location>
        <begin position="310"/>
        <end position="334"/>
    </location>
</feature>
<feature type="transmembrane region" description="Helical" evidence="6">
    <location>
        <begin position="259"/>
        <end position="279"/>
    </location>
</feature>
<dbReference type="EMBL" id="KZ613813">
    <property type="protein sequence ID" value="PMD59566.1"/>
    <property type="molecule type" value="Genomic_DNA"/>
</dbReference>
<keyword evidence="5 6" id="KW-0472">Membrane</keyword>
<feature type="transmembrane region" description="Helical" evidence="6">
    <location>
        <begin position="147"/>
        <end position="170"/>
    </location>
</feature>
<keyword evidence="8" id="KW-1185">Reference proteome</keyword>
<proteinExistence type="predicted"/>
<dbReference type="Gene3D" id="1.20.1250.20">
    <property type="entry name" value="MFS general substrate transporter like domains"/>
    <property type="match status" value="2"/>
</dbReference>
<dbReference type="InParanoid" id="A0A2J6T980"/>
<gene>
    <name evidence="7" type="ORF">K444DRAFT_529666</name>
</gene>
<reference evidence="7 8" key="1">
    <citation type="submission" date="2016-04" db="EMBL/GenBank/DDBJ databases">
        <title>A degradative enzymes factory behind the ericoid mycorrhizal symbiosis.</title>
        <authorList>
            <consortium name="DOE Joint Genome Institute"/>
            <person name="Martino E."/>
            <person name="Morin E."/>
            <person name="Grelet G."/>
            <person name="Kuo A."/>
            <person name="Kohler A."/>
            <person name="Daghino S."/>
            <person name="Barry K."/>
            <person name="Choi C."/>
            <person name="Cichocki N."/>
            <person name="Clum A."/>
            <person name="Copeland A."/>
            <person name="Hainaut M."/>
            <person name="Haridas S."/>
            <person name="Labutti K."/>
            <person name="Lindquist E."/>
            <person name="Lipzen A."/>
            <person name="Khouja H.-R."/>
            <person name="Murat C."/>
            <person name="Ohm R."/>
            <person name="Olson A."/>
            <person name="Spatafora J."/>
            <person name="Veneault-Fourrey C."/>
            <person name="Henrissat B."/>
            <person name="Grigoriev I."/>
            <person name="Martin F."/>
            <person name="Perotto S."/>
        </authorList>
    </citation>
    <scope>NUCLEOTIDE SEQUENCE [LARGE SCALE GENOMIC DNA]</scope>
    <source>
        <strain evidence="7 8">E</strain>
    </source>
</reference>
<evidence type="ECO:0000256" key="4">
    <source>
        <dbReference type="ARBA" id="ARBA00022989"/>
    </source>
</evidence>
<dbReference type="GeneID" id="36582910"/>
<protein>
    <submittedName>
        <fullName evidence="7">MFS general substrate transporter</fullName>
    </submittedName>
</protein>
<feature type="transmembrane region" description="Helical" evidence="6">
    <location>
        <begin position="346"/>
        <end position="366"/>
    </location>
</feature>
<dbReference type="GO" id="GO:0016020">
    <property type="term" value="C:membrane"/>
    <property type="evidence" value="ECO:0007669"/>
    <property type="project" value="UniProtKB-SubCell"/>
</dbReference>
<name>A0A2J6T980_9HELO</name>
<feature type="transmembrane region" description="Helical" evidence="6">
    <location>
        <begin position="286"/>
        <end position="304"/>
    </location>
</feature>
<dbReference type="PANTHER" id="PTHR43791">
    <property type="entry name" value="PERMEASE-RELATED"/>
    <property type="match status" value="1"/>
</dbReference>
<dbReference type="AlphaFoldDB" id="A0A2J6T980"/>
<keyword evidence="4 6" id="KW-1133">Transmembrane helix</keyword>
<evidence type="ECO:0000256" key="6">
    <source>
        <dbReference type="SAM" id="Phobius"/>
    </source>
</evidence>
<keyword evidence="2" id="KW-0813">Transport</keyword>
<dbReference type="InterPro" id="IPR036259">
    <property type="entry name" value="MFS_trans_sf"/>
</dbReference>
<evidence type="ECO:0000256" key="2">
    <source>
        <dbReference type="ARBA" id="ARBA00022448"/>
    </source>
</evidence>